<evidence type="ECO:0000256" key="4">
    <source>
        <dbReference type="ARBA" id="ARBA00023136"/>
    </source>
</evidence>
<proteinExistence type="predicted"/>
<keyword evidence="2 5" id="KW-0812">Transmembrane</keyword>
<evidence type="ECO:0000313" key="8">
    <source>
        <dbReference type="Proteomes" id="UP000545507"/>
    </source>
</evidence>
<reference evidence="7 8" key="1">
    <citation type="submission" date="2019-09" db="EMBL/GenBank/DDBJ databases">
        <title>Hydrogenophaga aromatica sp. nov., isolated from a para-xylene-degrading enrichment culture.</title>
        <authorList>
            <person name="Tancsics A."/>
            <person name="Banerjee S."/>
        </authorList>
    </citation>
    <scope>NUCLEOTIDE SEQUENCE [LARGE SCALE GENOMIC DNA]</scope>
    <source>
        <strain evidence="7 8">D2P1</strain>
    </source>
</reference>
<evidence type="ECO:0000256" key="5">
    <source>
        <dbReference type="SAM" id="Phobius"/>
    </source>
</evidence>
<gene>
    <name evidence="7" type="ORF">F3K02_09770</name>
</gene>
<dbReference type="AlphaFoldDB" id="A0A7Y8GVC9"/>
<dbReference type="InterPro" id="IPR006977">
    <property type="entry name" value="Yip1_dom"/>
</dbReference>
<protein>
    <submittedName>
        <fullName evidence="7">YIP1 family protein</fullName>
    </submittedName>
</protein>
<dbReference type="Proteomes" id="UP000545507">
    <property type="component" value="Unassembled WGS sequence"/>
</dbReference>
<feature type="transmembrane region" description="Helical" evidence="5">
    <location>
        <begin position="35"/>
        <end position="59"/>
    </location>
</feature>
<evidence type="ECO:0000256" key="1">
    <source>
        <dbReference type="ARBA" id="ARBA00004141"/>
    </source>
</evidence>
<feature type="transmembrane region" description="Helical" evidence="5">
    <location>
        <begin position="134"/>
        <end position="154"/>
    </location>
</feature>
<keyword evidence="3 5" id="KW-1133">Transmembrane helix</keyword>
<feature type="transmembrane region" description="Helical" evidence="5">
    <location>
        <begin position="161"/>
        <end position="186"/>
    </location>
</feature>
<keyword evidence="8" id="KW-1185">Reference proteome</keyword>
<dbReference type="Pfam" id="PF04893">
    <property type="entry name" value="Yip1"/>
    <property type="match status" value="1"/>
</dbReference>
<dbReference type="GO" id="GO:0016020">
    <property type="term" value="C:membrane"/>
    <property type="evidence" value="ECO:0007669"/>
    <property type="project" value="UniProtKB-SubCell"/>
</dbReference>
<feature type="transmembrane region" description="Helical" evidence="5">
    <location>
        <begin position="108"/>
        <end position="128"/>
    </location>
</feature>
<keyword evidence="4 5" id="KW-0472">Membrane</keyword>
<feature type="domain" description="Yip1" evidence="6">
    <location>
        <begin position="10"/>
        <end position="176"/>
    </location>
</feature>
<comment type="subcellular location">
    <subcellularLocation>
        <location evidence="1">Membrane</location>
        <topology evidence="1">Multi-pass membrane protein</topology>
    </subcellularLocation>
</comment>
<evidence type="ECO:0000256" key="2">
    <source>
        <dbReference type="ARBA" id="ARBA00022692"/>
    </source>
</evidence>
<dbReference type="RefSeq" id="WP_177135370.1">
    <property type="nucleotide sequence ID" value="NZ_VYGV01000006.1"/>
</dbReference>
<organism evidence="7 8">
    <name type="scientific">Hydrogenophaga aromaticivorans</name>
    <dbReference type="NCBI Taxonomy" id="2610898"/>
    <lineage>
        <taxon>Bacteria</taxon>
        <taxon>Pseudomonadati</taxon>
        <taxon>Pseudomonadota</taxon>
        <taxon>Betaproteobacteria</taxon>
        <taxon>Burkholderiales</taxon>
        <taxon>Comamonadaceae</taxon>
        <taxon>Hydrogenophaga</taxon>
    </lineage>
</organism>
<accession>A0A7Y8GVC9</accession>
<feature type="transmembrane region" description="Helical" evidence="5">
    <location>
        <begin position="71"/>
        <end position="96"/>
    </location>
</feature>
<dbReference type="EMBL" id="VYGV01000006">
    <property type="protein sequence ID" value="NWF45532.1"/>
    <property type="molecule type" value="Genomic_DNA"/>
</dbReference>
<name>A0A7Y8GVC9_9BURK</name>
<comment type="caution">
    <text evidence="7">The sequence shown here is derived from an EMBL/GenBank/DDBJ whole genome shotgun (WGS) entry which is preliminary data.</text>
</comment>
<evidence type="ECO:0000256" key="3">
    <source>
        <dbReference type="ARBA" id="ARBA00022989"/>
    </source>
</evidence>
<sequence>MTIVDRVQAILLKPKETWPVIEQEATDPKAIYTNYLIYLAAIPAIATFIGLSLIGAGAFGISFRVPIVSGLVNMVVGFVLSLVMVYVLALIANALAPTFKGEKNLLNAFKLVAYGSTAGFVGGIFSLLPALSMLGVIAALYSIYLIYTGIPVLMKAPEEKAVGYTAVLIVCGIVASLVVGAVSALFTGGGPGMMMGGAASSSDQVSIKVPGTEITLDTAKIEEAGKKVEEASKRMEEAQAKGDSAAAGKAMADMMGAAMGGQGGKPFAPDLLQTHVPDKLAGMERTAIEARSDSAMGMSFSSVTAEYTRDNGRVEVKVQDLGAVPALGMAMGAWAQSTVNRETQDEVERIYQKDGVSFKEEYRKDGSSAEMSVMLANGVMVELTGDNVDMDGLRGALAALDIKGLAGLKREK</sequence>
<evidence type="ECO:0000259" key="6">
    <source>
        <dbReference type="Pfam" id="PF04893"/>
    </source>
</evidence>
<evidence type="ECO:0000313" key="7">
    <source>
        <dbReference type="EMBL" id="NWF45532.1"/>
    </source>
</evidence>